<dbReference type="PANTHER" id="PTHR40980:SF4">
    <property type="entry name" value="TONB-DEPENDENT RECEPTOR-LIKE BETA-BARREL DOMAIN-CONTAINING PROTEIN"/>
    <property type="match status" value="1"/>
</dbReference>
<evidence type="ECO:0000256" key="4">
    <source>
        <dbReference type="SAM" id="MobiDB-lite"/>
    </source>
</evidence>
<organism evidence="6 7">
    <name type="scientific">Rhizosphaericola mali</name>
    <dbReference type="NCBI Taxonomy" id="2545455"/>
    <lineage>
        <taxon>Bacteria</taxon>
        <taxon>Pseudomonadati</taxon>
        <taxon>Bacteroidota</taxon>
        <taxon>Chitinophagia</taxon>
        <taxon>Chitinophagales</taxon>
        <taxon>Chitinophagaceae</taxon>
        <taxon>Rhizosphaericola</taxon>
    </lineage>
</organism>
<name>A0A5P2GBQ0_9BACT</name>
<dbReference type="KEGG" id="arac:E0W69_020225"/>
<dbReference type="InterPro" id="IPR037066">
    <property type="entry name" value="Plug_dom_sf"/>
</dbReference>
<evidence type="ECO:0000259" key="5">
    <source>
        <dbReference type="Pfam" id="PF14905"/>
    </source>
</evidence>
<evidence type="ECO:0000313" key="7">
    <source>
        <dbReference type="Proteomes" id="UP000292424"/>
    </source>
</evidence>
<dbReference type="InterPro" id="IPR036942">
    <property type="entry name" value="Beta-barrel_TonB_sf"/>
</dbReference>
<dbReference type="Proteomes" id="UP000292424">
    <property type="component" value="Plasmid pB3-10"/>
</dbReference>
<feature type="compositionally biased region" description="Polar residues" evidence="4">
    <location>
        <begin position="792"/>
        <end position="806"/>
    </location>
</feature>
<dbReference type="Pfam" id="PF14905">
    <property type="entry name" value="OMP_b-brl_3"/>
    <property type="match status" value="1"/>
</dbReference>
<dbReference type="Pfam" id="PF13715">
    <property type="entry name" value="CarbopepD_reg_2"/>
    <property type="match status" value="1"/>
</dbReference>
<keyword evidence="6" id="KW-0614">Plasmid</keyword>
<keyword evidence="7" id="KW-1185">Reference proteome</keyword>
<accession>A0A5P2GBQ0</accession>
<comment type="subcellular location">
    <subcellularLocation>
        <location evidence="1">Cell outer membrane</location>
    </subcellularLocation>
</comment>
<evidence type="ECO:0000256" key="2">
    <source>
        <dbReference type="ARBA" id="ARBA00023136"/>
    </source>
</evidence>
<evidence type="ECO:0000256" key="1">
    <source>
        <dbReference type="ARBA" id="ARBA00004442"/>
    </source>
</evidence>
<dbReference type="GO" id="GO:0009279">
    <property type="term" value="C:cell outer membrane"/>
    <property type="evidence" value="ECO:0007669"/>
    <property type="project" value="UniProtKB-SubCell"/>
</dbReference>
<reference evidence="6 7" key="1">
    <citation type="submission" date="2019-09" db="EMBL/GenBank/DDBJ databases">
        <title>Complete genome sequence of Arachidicoccus sp. B3-10 isolated from apple orchard soil.</title>
        <authorList>
            <person name="Kim H.S."/>
            <person name="Han K.-I."/>
            <person name="Suh M.K."/>
            <person name="Lee K.C."/>
            <person name="Eom M.K."/>
            <person name="Kim J.-S."/>
            <person name="Kang S.W."/>
            <person name="Sin Y."/>
            <person name="Lee J.-S."/>
        </authorList>
    </citation>
    <scope>NUCLEOTIDE SEQUENCE [LARGE SCALE GENOMIC DNA]</scope>
    <source>
        <strain evidence="6 7">B3-10</strain>
        <plasmid evidence="7">pb3-10</plasmid>
    </source>
</reference>
<dbReference type="Gene3D" id="2.40.170.20">
    <property type="entry name" value="TonB-dependent receptor, beta-barrel domain"/>
    <property type="match status" value="1"/>
</dbReference>
<keyword evidence="3" id="KW-0998">Cell outer membrane</keyword>
<geneLocation type="plasmid" evidence="7">
    <name>pb3-10</name>
</geneLocation>
<keyword evidence="2" id="KW-0472">Membrane</keyword>
<dbReference type="PANTHER" id="PTHR40980">
    <property type="entry name" value="PLUG DOMAIN-CONTAINING PROTEIN"/>
    <property type="match status" value="1"/>
</dbReference>
<dbReference type="SUPFAM" id="SSF56935">
    <property type="entry name" value="Porins"/>
    <property type="match status" value="1"/>
</dbReference>
<feature type="domain" description="Outer membrane protein beta-barrel" evidence="5">
    <location>
        <begin position="373"/>
        <end position="780"/>
    </location>
</feature>
<dbReference type="AlphaFoldDB" id="A0A5P2GBQ0"/>
<dbReference type="EMBL" id="CP044017">
    <property type="protein sequence ID" value="QES91070.1"/>
    <property type="molecule type" value="Genomic_DNA"/>
</dbReference>
<proteinExistence type="predicted"/>
<gene>
    <name evidence="6" type="ORF">E0W69_020225</name>
</gene>
<dbReference type="InterPro" id="IPR041700">
    <property type="entry name" value="OMP_b-brl_3"/>
</dbReference>
<dbReference type="Gene3D" id="2.170.130.10">
    <property type="entry name" value="TonB-dependent receptor, plug domain"/>
    <property type="match status" value="1"/>
</dbReference>
<dbReference type="SUPFAM" id="SSF49464">
    <property type="entry name" value="Carboxypeptidase regulatory domain-like"/>
    <property type="match status" value="1"/>
</dbReference>
<sequence length="806" mass="91906">MKKKSFILSIVFSYIFSLSIAQSIKGKIKDKHNEKNLQFVTIMIKSDSLHYKNTLSDSFGNYFFNKLLPGKYELDFSFINYQSIKIPLILTPDTDTSINVSLLQKQEQLKDVNITSHSAIISRKIDRIIFNVNNNVNTIGLTSLELLSMTPEVKVVDNSISIIGKGRAMVMINDRLLKMASPEQLAAYLTSIPANAVEKIEVITNPPSMYSADGSTGLINIILKKKKTLGYSGSVNLTLTSPPSQTGASDISFNYNKDKIRYYAILSGSKGFHNPRYTNTIYYSEMTQKTSIKEKEESQYLSGVLGFEADLSKNSTLGASFNEFNSYPYQTNNIRTLFINSKTNSTDSISEQENKDKVTYNERSANIHYENSFDTTSKNKLVVDGDWFSNGFNFPNNIKAMMFDKNGNMISNRTSNTLSINKLSSDIYSLNGTFYIVGKNSEIYFGGKANFINSENYVSLNINNTNSDTKTISTFNKFLFTENTQALFGNYQAKFGEKWEFQSGLRSEYTQTKGIPNNYNSYDSIHKNSYFNFFPTIYFSYNISDKNTIAINYGRRIDRPNFNNFNPYLQYQSQYNYSEGNPYLRPSISNNFELTESYKNFNFTLQYSFSNKQVGRIGVIDTITNITISQLSNFLSSKNLVFGSNYTLNQIKWLHSYNEFDVYYNRSNSTSKNTAPVIDGWGAVFRSNNSIYFNKKKTLIGGIYFNYQFPEINGINKFKQYYYFNISGKYVLIDNKLVLGINVSDIFKTLNIPFNSRVNNILTTNMVNNDSRRLRITAIYSFGNSKMKKGQAHSQDSNNNRALNGN</sequence>
<dbReference type="OrthoDB" id="905812at2"/>
<protein>
    <submittedName>
        <fullName evidence="6">TonB-dependent receptor</fullName>
    </submittedName>
</protein>
<evidence type="ECO:0000256" key="3">
    <source>
        <dbReference type="ARBA" id="ARBA00023237"/>
    </source>
</evidence>
<evidence type="ECO:0000313" key="6">
    <source>
        <dbReference type="EMBL" id="QES91070.1"/>
    </source>
</evidence>
<dbReference type="InterPro" id="IPR008969">
    <property type="entry name" value="CarboxyPept-like_regulatory"/>
</dbReference>
<dbReference type="Gene3D" id="2.60.40.1120">
    <property type="entry name" value="Carboxypeptidase-like, regulatory domain"/>
    <property type="match status" value="1"/>
</dbReference>
<keyword evidence="6" id="KW-0675">Receptor</keyword>
<feature type="region of interest" description="Disordered" evidence="4">
    <location>
        <begin position="787"/>
        <end position="806"/>
    </location>
</feature>